<evidence type="ECO:0000259" key="1">
    <source>
        <dbReference type="PROSITE" id="PS50043"/>
    </source>
</evidence>
<name>A0A7W6H1N5_9RHOB</name>
<dbReference type="SMART" id="SM00421">
    <property type="entry name" value="HTH_LUXR"/>
    <property type="match status" value="1"/>
</dbReference>
<evidence type="ECO:0000313" key="3">
    <source>
        <dbReference type="Proteomes" id="UP000530268"/>
    </source>
</evidence>
<dbReference type="PROSITE" id="PS50043">
    <property type="entry name" value="HTH_LUXR_2"/>
    <property type="match status" value="1"/>
</dbReference>
<protein>
    <submittedName>
        <fullName evidence="2">Pimeloyl-ACP methyl ester carboxylesterase/DNA-binding CsgD family transcriptional regulator</fullName>
    </submittedName>
</protein>
<accession>A0A7W6H1N5</accession>
<dbReference type="Gene3D" id="3.40.50.1820">
    <property type="entry name" value="alpha/beta hydrolase"/>
    <property type="match status" value="1"/>
</dbReference>
<feature type="domain" description="HTH luxR-type" evidence="1">
    <location>
        <begin position="202"/>
        <end position="267"/>
    </location>
</feature>
<dbReference type="InterPro" id="IPR036388">
    <property type="entry name" value="WH-like_DNA-bd_sf"/>
</dbReference>
<dbReference type="EMBL" id="JACIEI010000003">
    <property type="protein sequence ID" value="MBB3993934.1"/>
    <property type="molecule type" value="Genomic_DNA"/>
</dbReference>
<dbReference type="Gene3D" id="1.10.10.10">
    <property type="entry name" value="Winged helix-like DNA-binding domain superfamily/Winged helix DNA-binding domain"/>
    <property type="match status" value="1"/>
</dbReference>
<proteinExistence type="predicted"/>
<keyword evidence="2" id="KW-0238">DNA-binding</keyword>
<dbReference type="SUPFAM" id="SSF53474">
    <property type="entry name" value="alpha/beta-Hydrolases"/>
    <property type="match status" value="1"/>
</dbReference>
<dbReference type="Proteomes" id="UP000530268">
    <property type="component" value="Unassembled WGS sequence"/>
</dbReference>
<dbReference type="GO" id="GO:0003677">
    <property type="term" value="F:DNA binding"/>
    <property type="evidence" value="ECO:0007669"/>
    <property type="project" value="UniProtKB-KW"/>
</dbReference>
<sequence>MDPSRAQNKTDLSEADRNEAIDRLYDVALDPERFETLLDVWESAVRPLRAQANFAAPRLLDDPIIAGHFKRASEFIDRVDLSQAPNDMDTILAPFGQVSAFVLDATLTVKGVNSAGIERLLLNKGSKLSELAVHPDDLDAIGRAVSTLMHGKAHDTTVLRVRALQQAHFVVLRLQRCLTVAGPPLVLAASSEVGWPDGFNDILRRAFSLTGAEADVVQSLVECCSVSDIAKQRGRSVDTIRAQVKSILSKTETHSQVELVRLALSVMDMANLTMDAQVEPRMVSKGYDSLESRDYQTLTTPDGRRLDYLVLGDPKGQPILFLPLNYGLVRWPASAEAEASQKGLRIIVPVRSGYGKSDLVPKKASYGDAVIADTMQILDDQGVKTCPIVSMGNDSYYGFQLARHYPDSFTALIACGGVLPITLREQYERMDKWHRFILAGAKYTPHLLPFMVKAGFFLARKIGKRSFIHAVYGDSPADVATFEHPEVFEAIITGSEVALSTNHIAHDGFSRAILEGQNDDWSADVHALKGRLPVIFMNGMQDPHVPPETLREFQRDYDWIDYRIYEDAGQLIFFRHWPDVIKVLSTLPN</sequence>
<gene>
    <name evidence="2" type="ORF">GGR95_001565</name>
</gene>
<dbReference type="InterPro" id="IPR016032">
    <property type="entry name" value="Sig_transdc_resp-reg_C-effctor"/>
</dbReference>
<dbReference type="InterPro" id="IPR000792">
    <property type="entry name" value="Tscrpt_reg_LuxR_C"/>
</dbReference>
<dbReference type="RefSeq" id="WP_184564458.1">
    <property type="nucleotide sequence ID" value="NZ_JACIEI010000003.1"/>
</dbReference>
<reference evidence="2 3" key="1">
    <citation type="submission" date="2020-08" db="EMBL/GenBank/DDBJ databases">
        <title>Genomic Encyclopedia of Type Strains, Phase IV (KMG-IV): sequencing the most valuable type-strain genomes for metagenomic binning, comparative biology and taxonomic classification.</title>
        <authorList>
            <person name="Goeker M."/>
        </authorList>
    </citation>
    <scope>NUCLEOTIDE SEQUENCE [LARGE SCALE GENOMIC DNA]</scope>
    <source>
        <strain evidence="2 3">DSM 102234</strain>
    </source>
</reference>
<dbReference type="GO" id="GO:0006355">
    <property type="term" value="P:regulation of DNA-templated transcription"/>
    <property type="evidence" value="ECO:0007669"/>
    <property type="project" value="InterPro"/>
</dbReference>
<dbReference type="InterPro" id="IPR029058">
    <property type="entry name" value="AB_hydrolase_fold"/>
</dbReference>
<comment type="caution">
    <text evidence="2">The sequence shown here is derived from an EMBL/GenBank/DDBJ whole genome shotgun (WGS) entry which is preliminary data.</text>
</comment>
<dbReference type="AlphaFoldDB" id="A0A7W6H1N5"/>
<dbReference type="SUPFAM" id="SSF46894">
    <property type="entry name" value="C-terminal effector domain of the bipartite response regulators"/>
    <property type="match status" value="1"/>
</dbReference>
<evidence type="ECO:0000313" key="2">
    <source>
        <dbReference type="EMBL" id="MBB3993934.1"/>
    </source>
</evidence>
<organism evidence="2 3">
    <name type="scientific">Sulfitobacter undariae</name>
    <dbReference type="NCBI Taxonomy" id="1563671"/>
    <lineage>
        <taxon>Bacteria</taxon>
        <taxon>Pseudomonadati</taxon>
        <taxon>Pseudomonadota</taxon>
        <taxon>Alphaproteobacteria</taxon>
        <taxon>Rhodobacterales</taxon>
        <taxon>Roseobacteraceae</taxon>
        <taxon>Sulfitobacter</taxon>
    </lineage>
</organism>
<keyword evidence="3" id="KW-1185">Reference proteome</keyword>